<feature type="domain" description="Phage shock protein PspC N-terminal" evidence="7">
    <location>
        <begin position="4"/>
        <end position="61"/>
    </location>
</feature>
<evidence type="ECO:0000256" key="2">
    <source>
        <dbReference type="ARBA" id="ARBA00022475"/>
    </source>
</evidence>
<evidence type="ECO:0000256" key="6">
    <source>
        <dbReference type="SAM" id="Phobius"/>
    </source>
</evidence>
<dbReference type="PANTHER" id="PTHR33885:SF3">
    <property type="entry name" value="PHAGE SHOCK PROTEIN C"/>
    <property type="match status" value="1"/>
</dbReference>
<feature type="transmembrane region" description="Helical" evidence="6">
    <location>
        <begin position="35"/>
        <end position="59"/>
    </location>
</feature>
<evidence type="ECO:0000256" key="3">
    <source>
        <dbReference type="ARBA" id="ARBA00022692"/>
    </source>
</evidence>
<sequence>MSYKRLYKNKENKWLLGVCAGIADYWDIDVVFIRLTVFFTLFFFFPVIFFGYLLLGIFLPVKPVTVINEEQQQFVTQLPILLTELDIKFTDIEQRMRKVENYVTSDTFELQRKIWRLQDKS</sequence>
<dbReference type="RefSeq" id="WP_002691246.1">
    <property type="nucleotide sequence ID" value="NZ_JH600070.1"/>
</dbReference>
<gene>
    <name evidence="8" type="ORF">BegalDRAFT_2945</name>
</gene>
<keyword evidence="3 6" id="KW-0812">Transmembrane</keyword>
<keyword evidence="9" id="KW-1185">Reference proteome</keyword>
<dbReference type="EMBL" id="JH600070">
    <property type="protein sequence ID" value="EIJ43773.1"/>
    <property type="molecule type" value="Genomic_DNA"/>
</dbReference>
<keyword evidence="2" id="KW-1003">Cell membrane</keyword>
<evidence type="ECO:0000259" key="7">
    <source>
        <dbReference type="Pfam" id="PF04024"/>
    </source>
</evidence>
<proteinExistence type="predicted"/>
<evidence type="ECO:0000256" key="5">
    <source>
        <dbReference type="ARBA" id="ARBA00023136"/>
    </source>
</evidence>
<name>I3CJI0_9GAMM</name>
<dbReference type="InterPro" id="IPR052027">
    <property type="entry name" value="PspC"/>
</dbReference>
<evidence type="ECO:0000313" key="9">
    <source>
        <dbReference type="Proteomes" id="UP000005744"/>
    </source>
</evidence>
<organism evidence="8 9">
    <name type="scientific">Beggiatoa alba B18LD</name>
    <dbReference type="NCBI Taxonomy" id="395493"/>
    <lineage>
        <taxon>Bacteria</taxon>
        <taxon>Pseudomonadati</taxon>
        <taxon>Pseudomonadota</taxon>
        <taxon>Gammaproteobacteria</taxon>
        <taxon>Thiotrichales</taxon>
        <taxon>Thiotrichaceae</taxon>
        <taxon>Beggiatoa</taxon>
    </lineage>
</organism>
<dbReference type="GO" id="GO:0005886">
    <property type="term" value="C:plasma membrane"/>
    <property type="evidence" value="ECO:0007669"/>
    <property type="project" value="UniProtKB-SubCell"/>
</dbReference>
<dbReference type="PANTHER" id="PTHR33885">
    <property type="entry name" value="PHAGE SHOCK PROTEIN C"/>
    <property type="match status" value="1"/>
</dbReference>
<dbReference type="Pfam" id="PF04024">
    <property type="entry name" value="PspC"/>
    <property type="match status" value="1"/>
</dbReference>
<reference evidence="8 9" key="1">
    <citation type="submission" date="2011-11" db="EMBL/GenBank/DDBJ databases">
        <title>Improved High-Quality Draft sequence of Beggiatoa alba B18lD.</title>
        <authorList>
            <consortium name="US DOE Joint Genome Institute"/>
            <person name="Lucas S."/>
            <person name="Han J."/>
            <person name="Lapidus A."/>
            <person name="Cheng J.-F."/>
            <person name="Goodwin L."/>
            <person name="Pitluck S."/>
            <person name="Peters L."/>
            <person name="Mikhailova N."/>
            <person name="Held B."/>
            <person name="Detter J.C."/>
            <person name="Han C."/>
            <person name="Tapia R."/>
            <person name="Land M."/>
            <person name="Hauser L."/>
            <person name="Kyrpides N."/>
            <person name="Ivanova N."/>
            <person name="Pagani I."/>
            <person name="Samuel K."/>
            <person name="Teske A."/>
            <person name="Mueller J."/>
            <person name="Woyke T."/>
        </authorList>
    </citation>
    <scope>NUCLEOTIDE SEQUENCE [LARGE SCALE GENOMIC DNA]</scope>
    <source>
        <strain evidence="8 9">B18LD</strain>
    </source>
</reference>
<evidence type="ECO:0000313" key="8">
    <source>
        <dbReference type="EMBL" id="EIJ43773.1"/>
    </source>
</evidence>
<comment type="subcellular location">
    <subcellularLocation>
        <location evidence="1">Cell membrane</location>
        <topology evidence="1">Single-pass membrane protein</topology>
    </subcellularLocation>
</comment>
<dbReference type="OrthoDB" id="7359894at2"/>
<dbReference type="HOGENOM" id="CLU_137949_1_1_6"/>
<protein>
    <submittedName>
        <fullName evidence="8">Putative stress-responsive transcriptional regulator</fullName>
    </submittedName>
</protein>
<dbReference type="AlphaFoldDB" id="I3CJI0"/>
<dbReference type="Proteomes" id="UP000005744">
    <property type="component" value="Unassembled WGS sequence"/>
</dbReference>
<evidence type="ECO:0000256" key="4">
    <source>
        <dbReference type="ARBA" id="ARBA00022989"/>
    </source>
</evidence>
<dbReference type="InterPro" id="IPR007168">
    <property type="entry name" value="Phageshock_PspC_N"/>
</dbReference>
<keyword evidence="4 6" id="KW-1133">Transmembrane helix</keyword>
<dbReference type="STRING" id="395493.BegalDRAFT_2945"/>
<accession>I3CJI0</accession>
<evidence type="ECO:0000256" key="1">
    <source>
        <dbReference type="ARBA" id="ARBA00004162"/>
    </source>
</evidence>
<dbReference type="eggNOG" id="COG1983">
    <property type="taxonomic scope" value="Bacteria"/>
</dbReference>
<keyword evidence="5 6" id="KW-0472">Membrane</keyword>